<comment type="pathway">
    <text evidence="1 7">Cell wall biogenesis; peptidoglycan biosynthesis.</text>
</comment>
<organism evidence="9 10">
    <name type="scientific">Profundibacter amoris</name>
    <dbReference type="NCBI Taxonomy" id="2171755"/>
    <lineage>
        <taxon>Bacteria</taxon>
        <taxon>Pseudomonadati</taxon>
        <taxon>Pseudomonadota</taxon>
        <taxon>Alphaproteobacteria</taxon>
        <taxon>Rhodobacterales</taxon>
        <taxon>Paracoccaceae</taxon>
        <taxon>Profundibacter</taxon>
    </lineage>
</organism>
<accession>A0A347UM16</accession>
<keyword evidence="10" id="KW-1185">Reference proteome</keyword>
<evidence type="ECO:0000313" key="10">
    <source>
        <dbReference type="Proteomes" id="UP000261704"/>
    </source>
</evidence>
<sequence>MVRIFTRLLFILLLGIAAFIAYDRYTQEPPPPPAPLTEQIDHILIEKSTRRMTVFRDGQAVRTYKIALGFAPDGDKLQQGDGKTPEGKFTITRRNPNSKYHLSLGIDYPQADDIARAKAAGLDPGGDIFIHGQPNGFGKLATIPTDWTAGCIAVSDAEIEELWRVVQTGTTVEIKP</sequence>
<evidence type="ECO:0000259" key="8">
    <source>
        <dbReference type="PROSITE" id="PS52029"/>
    </source>
</evidence>
<dbReference type="KEGG" id="pamo:BAR1_16840"/>
<dbReference type="EMBL" id="CP032125">
    <property type="protein sequence ID" value="AXX99894.1"/>
    <property type="molecule type" value="Genomic_DNA"/>
</dbReference>
<dbReference type="PANTHER" id="PTHR36699">
    <property type="entry name" value="LD-TRANSPEPTIDASE"/>
    <property type="match status" value="1"/>
</dbReference>
<name>A0A347UM16_9RHOB</name>
<gene>
    <name evidence="9" type="ORF">BAR1_16840</name>
</gene>
<dbReference type="OrthoDB" id="9809748at2"/>
<dbReference type="GO" id="GO:0009252">
    <property type="term" value="P:peptidoglycan biosynthetic process"/>
    <property type="evidence" value="ECO:0007669"/>
    <property type="project" value="UniProtKB-UniPathway"/>
</dbReference>
<keyword evidence="5 7" id="KW-0573">Peptidoglycan synthesis</keyword>
<dbReference type="GO" id="GO:0016740">
    <property type="term" value="F:transferase activity"/>
    <property type="evidence" value="ECO:0007669"/>
    <property type="project" value="UniProtKB-KW"/>
</dbReference>
<dbReference type="Gene3D" id="2.40.440.10">
    <property type="entry name" value="L,D-transpeptidase catalytic domain-like"/>
    <property type="match status" value="1"/>
</dbReference>
<keyword evidence="4 7" id="KW-0133">Cell shape</keyword>
<evidence type="ECO:0000256" key="4">
    <source>
        <dbReference type="ARBA" id="ARBA00022960"/>
    </source>
</evidence>
<evidence type="ECO:0000256" key="6">
    <source>
        <dbReference type="ARBA" id="ARBA00023316"/>
    </source>
</evidence>
<evidence type="ECO:0000256" key="1">
    <source>
        <dbReference type="ARBA" id="ARBA00004752"/>
    </source>
</evidence>
<evidence type="ECO:0000256" key="5">
    <source>
        <dbReference type="ARBA" id="ARBA00022984"/>
    </source>
</evidence>
<feature type="domain" description="L,D-TPase catalytic" evidence="8">
    <location>
        <begin position="41"/>
        <end position="175"/>
    </location>
</feature>
<feature type="active site" description="Proton donor/acceptor" evidence="7">
    <location>
        <position position="131"/>
    </location>
</feature>
<keyword evidence="6 7" id="KW-0961">Cell wall biogenesis/degradation</keyword>
<keyword evidence="3" id="KW-0808">Transferase</keyword>
<dbReference type="UniPathway" id="UPA00219"/>
<dbReference type="AlphaFoldDB" id="A0A347UM16"/>
<dbReference type="PANTHER" id="PTHR36699:SF1">
    <property type="entry name" value="L,D-TRANSPEPTIDASE YAFK-RELATED"/>
    <property type="match status" value="1"/>
</dbReference>
<evidence type="ECO:0000256" key="2">
    <source>
        <dbReference type="ARBA" id="ARBA00005992"/>
    </source>
</evidence>
<dbReference type="InterPro" id="IPR038063">
    <property type="entry name" value="Transpep_catalytic_dom"/>
</dbReference>
<feature type="active site" description="Nucleophile" evidence="7">
    <location>
        <position position="151"/>
    </location>
</feature>
<dbReference type="RefSeq" id="WP_118944545.1">
    <property type="nucleotide sequence ID" value="NZ_CP032125.1"/>
</dbReference>
<evidence type="ECO:0000313" key="9">
    <source>
        <dbReference type="EMBL" id="AXX99894.1"/>
    </source>
</evidence>
<protein>
    <recommendedName>
        <fullName evidence="8">L,D-TPase catalytic domain-containing protein</fullName>
    </recommendedName>
</protein>
<dbReference type="Pfam" id="PF03734">
    <property type="entry name" value="YkuD"/>
    <property type="match status" value="1"/>
</dbReference>
<dbReference type="Proteomes" id="UP000261704">
    <property type="component" value="Chromosome"/>
</dbReference>
<dbReference type="CDD" id="cd16913">
    <property type="entry name" value="YkuD_like"/>
    <property type="match status" value="1"/>
</dbReference>
<dbReference type="PROSITE" id="PS52029">
    <property type="entry name" value="LD_TPASE"/>
    <property type="match status" value="1"/>
</dbReference>
<reference evidence="9 10" key="1">
    <citation type="submission" date="2018-09" db="EMBL/GenBank/DDBJ databases">
        <title>Profundibacter amoris BAR1 gen. nov., sp. nov., a new member of the Roseobacter clade isolated at Lokis Castle Vent Field on the Arctic Mid-Oceanic Ridge.</title>
        <authorList>
            <person name="Le Moine Bauer S."/>
            <person name="Sjoeberg A.G."/>
            <person name="L'Haridon S."/>
            <person name="Stokke R."/>
            <person name="Roalkvam I."/>
            <person name="Steen I.H."/>
            <person name="Dahle H."/>
        </authorList>
    </citation>
    <scope>NUCLEOTIDE SEQUENCE [LARGE SCALE GENOMIC DNA]</scope>
    <source>
        <strain evidence="9 10">BAR1</strain>
    </source>
</reference>
<dbReference type="InterPro" id="IPR005490">
    <property type="entry name" value="LD_TPept_cat_dom"/>
</dbReference>
<evidence type="ECO:0000256" key="7">
    <source>
        <dbReference type="PROSITE-ProRule" id="PRU01373"/>
    </source>
</evidence>
<dbReference type="GO" id="GO:0071555">
    <property type="term" value="P:cell wall organization"/>
    <property type="evidence" value="ECO:0007669"/>
    <property type="project" value="UniProtKB-UniRule"/>
</dbReference>
<dbReference type="GO" id="GO:0008360">
    <property type="term" value="P:regulation of cell shape"/>
    <property type="evidence" value="ECO:0007669"/>
    <property type="project" value="UniProtKB-UniRule"/>
</dbReference>
<evidence type="ECO:0000256" key="3">
    <source>
        <dbReference type="ARBA" id="ARBA00022679"/>
    </source>
</evidence>
<dbReference type="GO" id="GO:0004180">
    <property type="term" value="F:carboxypeptidase activity"/>
    <property type="evidence" value="ECO:0007669"/>
    <property type="project" value="UniProtKB-ARBA"/>
</dbReference>
<dbReference type="SUPFAM" id="SSF141523">
    <property type="entry name" value="L,D-transpeptidase catalytic domain-like"/>
    <property type="match status" value="1"/>
</dbReference>
<proteinExistence type="inferred from homology"/>
<comment type="similarity">
    <text evidence="2">Belongs to the YkuD family.</text>
</comment>